<name>A0A542XTJ0_SALAC</name>
<proteinExistence type="predicted"/>
<evidence type="ECO:0000313" key="5">
    <source>
        <dbReference type="Proteomes" id="UP000677457"/>
    </source>
</evidence>
<evidence type="ECO:0000256" key="1">
    <source>
        <dbReference type="SAM" id="MobiDB-lite"/>
    </source>
</evidence>
<protein>
    <submittedName>
        <fullName evidence="3">CRISPR system Cascade subunit CasA</fullName>
    </submittedName>
</protein>
<accession>A0A542XTJ0</accession>
<dbReference type="AlphaFoldDB" id="A0A542XTJ0"/>
<dbReference type="NCBIfam" id="TIGR02547">
    <property type="entry name" value="casA_cse1"/>
    <property type="match status" value="1"/>
</dbReference>
<evidence type="ECO:0000313" key="4">
    <source>
        <dbReference type="Proteomes" id="UP000315983"/>
    </source>
</evidence>
<dbReference type="EMBL" id="VFOL01000001">
    <property type="protein sequence ID" value="TQL39159.1"/>
    <property type="molecule type" value="Genomic_DNA"/>
</dbReference>
<dbReference type="InterPro" id="IPR013381">
    <property type="entry name" value="CRISPR-assoc_prot_Cse1"/>
</dbReference>
<feature type="region of interest" description="Disordered" evidence="1">
    <location>
        <begin position="214"/>
        <end position="242"/>
    </location>
</feature>
<reference evidence="2 5" key="2">
    <citation type="submission" date="2021-03" db="EMBL/GenBank/DDBJ databases">
        <title>Whole genome shotgun sequence of Salinispora arenicola NBRC 105043.</title>
        <authorList>
            <person name="Komaki H."/>
            <person name="Tamura T."/>
        </authorList>
    </citation>
    <scope>NUCLEOTIDE SEQUENCE [LARGE SCALE GENOMIC DNA]</scope>
    <source>
        <strain evidence="2 5">NBRC 105043</strain>
    </source>
</reference>
<dbReference type="Pfam" id="PF09481">
    <property type="entry name" value="CRISPR_Cse1"/>
    <property type="match status" value="1"/>
</dbReference>
<evidence type="ECO:0000313" key="2">
    <source>
        <dbReference type="EMBL" id="GIM88068.1"/>
    </source>
</evidence>
<dbReference type="GeneID" id="93773544"/>
<keyword evidence="5" id="KW-1185">Reference proteome</keyword>
<dbReference type="RefSeq" id="WP_254720510.1">
    <property type="nucleotide sequence ID" value="NZ_BOQM01000058.1"/>
</dbReference>
<organism evidence="3 4">
    <name type="scientific">Salinispora arenicola</name>
    <dbReference type="NCBI Taxonomy" id="168697"/>
    <lineage>
        <taxon>Bacteria</taxon>
        <taxon>Bacillati</taxon>
        <taxon>Actinomycetota</taxon>
        <taxon>Actinomycetes</taxon>
        <taxon>Micromonosporales</taxon>
        <taxon>Micromonosporaceae</taxon>
        <taxon>Salinispora</taxon>
    </lineage>
</organism>
<dbReference type="Proteomes" id="UP000315983">
    <property type="component" value="Unassembled WGS sequence"/>
</dbReference>
<dbReference type="Gene3D" id="1.10.132.100">
    <property type="match status" value="1"/>
</dbReference>
<reference evidence="3 4" key="1">
    <citation type="submission" date="2019-06" db="EMBL/GenBank/DDBJ databases">
        <title>Sequencing the genomes of 1000 actinobacteria strains.</title>
        <authorList>
            <person name="Klenk H.-P."/>
        </authorList>
    </citation>
    <scope>NUCLEOTIDE SEQUENCE [LARGE SCALE GENOMIC DNA]</scope>
    <source>
        <strain evidence="3 4">DSM 44819</strain>
    </source>
</reference>
<dbReference type="CDD" id="cd09729">
    <property type="entry name" value="Cse1_I-E"/>
    <property type="match status" value="1"/>
</dbReference>
<evidence type="ECO:0000313" key="3">
    <source>
        <dbReference type="EMBL" id="TQL39159.1"/>
    </source>
</evidence>
<gene>
    <name evidence="3" type="ORF">FB564_4397</name>
    <name evidence="2" type="ORF">Sar04_48040</name>
</gene>
<dbReference type="Proteomes" id="UP000677457">
    <property type="component" value="Unassembled WGS sequence"/>
</dbReference>
<dbReference type="EMBL" id="BOQM01000058">
    <property type="protein sequence ID" value="GIM88068.1"/>
    <property type="molecule type" value="Genomic_DNA"/>
</dbReference>
<sequence length="541" mass="59213">MEASFDLVDGEWIPVVDEGGAREVSLRCALTRAHELNGLAVDNPLEMVAVLRQVLLPVYLHACGSPTDDREWRRRWTAGRLDEAMDDYLSDHRDRFDLFGLRPFAQVAGLRTAKDETKPVSLLIAAAATGNNVPLFASRTEADPPALTCAQAARAVLATQCWDTAAIKSGAVGDPKVKGGKTTGNPTGPLGGLGVVIPVGRNLFETILLNTSIHPQPREHDRPQWAADEDDDRPTDRWPGAAAWSRRPVRGILDLLTWQARRIRLVPETVGGATVVRRVVVAAGDRVDQLPEYEPHTAWRRVDKPKAGDPPNRPVRHVPGRAAWRGLEPLLATRMDAGESVTSSQLLRQLNILRARRIVARDLPVQVVTVGVEYGNQSAIVEDVMADRIPLPVAALNPESPVRKLLLDVVAEAEALRNAGNRLGDDLRQAVGGDKLPWDKGQRVGDSFILEFTPLVAQTLRELQRDSQDVEGAQQRWRREALRVAFEAAEPVLSSVPAGAFLGRIRHDGVSTSASVAEAWFRGTVRKILNLQREATMTGAI</sequence>
<comment type="caution">
    <text evidence="3">The sequence shown here is derived from an EMBL/GenBank/DDBJ whole genome shotgun (WGS) entry which is preliminary data.</text>
</comment>